<dbReference type="Proteomes" id="UP001445076">
    <property type="component" value="Unassembled WGS sequence"/>
</dbReference>
<keyword evidence="2" id="KW-0067">ATP-binding</keyword>
<evidence type="ECO:0000313" key="3">
    <source>
        <dbReference type="EMBL" id="KAK8738317.1"/>
    </source>
</evidence>
<evidence type="ECO:0000256" key="1">
    <source>
        <dbReference type="ARBA" id="ARBA00022741"/>
    </source>
</evidence>
<dbReference type="InterPro" id="IPR027417">
    <property type="entry name" value="P-loop_NTPase"/>
</dbReference>
<dbReference type="EMBL" id="JARKIK010000040">
    <property type="protein sequence ID" value="KAK8738317.1"/>
    <property type="molecule type" value="Genomic_DNA"/>
</dbReference>
<keyword evidence="1" id="KW-0547">Nucleotide-binding</keyword>
<organism evidence="3 4">
    <name type="scientific">Cherax quadricarinatus</name>
    <name type="common">Australian red claw crayfish</name>
    <dbReference type="NCBI Taxonomy" id="27406"/>
    <lineage>
        <taxon>Eukaryota</taxon>
        <taxon>Metazoa</taxon>
        <taxon>Ecdysozoa</taxon>
        <taxon>Arthropoda</taxon>
        <taxon>Crustacea</taxon>
        <taxon>Multicrustacea</taxon>
        <taxon>Malacostraca</taxon>
        <taxon>Eumalacostraca</taxon>
        <taxon>Eucarida</taxon>
        <taxon>Decapoda</taxon>
        <taxon>Pleocyemata</taxon>
        <taxon>Astacidea</taxon>
        <taxon>Parastacoidea</taxon>
        <taxon>Parastacidae</taxon>
        <taxon>Cherax</taxon>
    </lineage>
</organism>
<name>A0AAW0X1R0_CHEQU</name>
<reference evidence="3 4" key="1">
    <citation type="journal article" date="2024" name="BMC Genomics">
        <title>Genome assembly of redclaw crayfish (Cherax quadricarinatus) provides insights into its immune adaptation and hypoxia tolerance.</title>
        <authorList>
            <person name="Liu Z."/>
            <person name="Zheng J."/>
            <person name="Li H."/>
            <person name="Fang K."/>
            <person name="Wang S."/>
            <person name="He J."/>
            <person name="Zhou D."/>
            <person name="Weng S."/>
            <person name="Chi M."/>
            <person name="Gu Z."/>
            <person name="He J."/>
            <person name="Li F."/>
            <person name="Wang M."/>
        </authorList>
    </citation>
    <scope>NUCLEOTIDE SEQUENCE [LARGE SCALE GENOMIC DNA]</scope>
    <source>
        <strain evidence="3">ZL_2023a</strain>
    </source>
</reference>
<dbReference type="GO" id="GO:0005524">
    <property type="term" value="F:ATP binding"/>
    <property type="evidence" value="ECO:0007669"/>
    <property type="project" value="UniProtKB-KW"/>
</dbReference>
<accession>A0AAW0X1R0</accession>
<evidence type="ECO:0000256" key="2">
    <source>
        <dbReference type="ARBA" id="ARBA00022840"/>
    </source>
</evidence>
<gene>
    <name evidence="3" type="ORF">OTU49_004162</name>
</gene>
<dbReference type="SUPFAM" id="SSF52540">
    <property type="entry name" value="P-loop containing nucleoside triphosphate hydrolases"/>
    <property type="match status" value="1"/>
</dbReference>
<sequence>METNVVLVVLVGLPGVGKSTLCKKLSFHLMHKWEGHTVQSIHVCYDNLIPLSLQEKFFKLKQCGEENQTDDDNWKSARRNVYSSVDQLIQCLKMECQNDMVLNFFNISNKVVDKEALYVVLLDDNFYYRSMRYEYFQLARKHTIGFCQLYIECTTDTAIQQNMHRQERVPSMVIEAMAAKLQPPLPSENSWESNTYILQANNLDKSQGVWDLIYQCFTSPVPQLDDHELEKAEARLKCSHSVAHQADIYLRSLVSQAIRAAHSKGNMGSNELSSLSCDVNVSRQSVLAAVRNGTLCFPPNLAETVSDENREEFQSILEFEFRKKLKES</sequence>
<dbReference type="GO" id="GO:0016301">
    <property type="term" value="F:kinase activity"/>
    <property type="evidence" value="ECO:0007669"/>
    <property type="project" value="TreeGrafter"/>
</dbReference>
<evidence type="ECO:0000313" key="4">
    <source>
        <dbReference type="Proteomes" id="UP001445076"/>
    </source>
</evidence>
<dbReference type="InterPro" id="IPR052648">
    <property type="entry name" value="Ser-tRNA(Sec)_kinase"/>
</dbReference>
<comment type="caution">
    <text evidence="3">The sequence shown here is derived from an EMBL/GenBank/DDBJ whole genome shotgun (WGS) entry which is preliminary data.</text>
</comment>
<protein>
    <recommendedName>
        <fullName evidence="5">L-seryl-tRNA(Sec) kinase</fullName>
    </recommendedName>
</protein>
<keyword evidence="4" id="KW-1185">Reference proteome</keyword>
<dbReference type="GO" id="GO:0000049">
    <property type="term" value="F:tRNA binding"/>
    <property type="evidence" value="ECO:0007669"/>
    <property type="project" value="TreeGrafter"/>
</dbReference>
<evidence type="ECO:0008006" key="5">
    <source>
        <dbReference type="Google" id="ProtNLM"/>
    </source>
</evidence>
<dbReference type="InterPro" id="IPR013641">
    <property type="entry name" value="KTI12/PSTK"/>
</dbReference>
<dbReference type="Gene3D" id="3.40.50.300">
    <property type="entry name" value="P-loop containing nucleotide triphosphate hydrolases"/>
    <property type="match status" value="1"/>
</dbReference>
<dbReference type="AlphaFoldDB" id="A0AAW0X1R0"/>
<dbReference type="PANTHER" id="PTHR20873:SF0">
    <property type="entry name" value="L-SERYL-TRNA(SEC) KINASE"/>
    <property type="match status" value="1"/>
</dbReference>
<dbReference type="PANTHER" id="PTHR20873">
    <property type="entry name" value="L-SERYL-TRNA(SEC) KINASE"/>
    <property type="match status" value="1"/>
</dbReference>
<dbReference type="Pfam" id="PF08433">
    <property type="entry name" value="KTI12"/>
    <property type="match status" value="1"/>
</dbReference>
<proteinExistence type="predicted"/>